<dbReference type="GO" id="GO:0016491">
    <property type="term" value="F:oxidoreductase activity"/>
    <property type="evidence" value="ECO:0007669"/>
    <property type="project" value="UniProtKB-KW"/>
</dbReference>
<protein>
    <submittedName>
        <fullName evidence="7">Fe-S oxidoreductase</fullName>
    </submittedName>
</protein>
<dbReference type="InterPro" id="IPR004017">
    <property type="entry name" value="Cys_rich_dom"/>
</dbReference>
<dbReference type="AlphaFoldDB" id="A0A1H0VCS8"/>
<dbReference type="InterPro" id="IPR017896">
    <property type="entry name" value="4Fe4S_Fe-S-bd"/>
</dbReference>
<evidence type="ECO:0000256" key="5">
    <source>
        <dbReference type="ARBA" id="ARBA00023014"/>
    </source>
</evidence>
<dbReference type="PANTHER" id="PTHR43255:SF1">
    <property type="entry name" value="IRON-SULFUR-BINDING OXIDOREDUCTASE FADF-RELATED"/>
    <property type="match status" value="1"/>
</dbReference>
<proteinExistence type="predicted"/>
<evidence type="ECO:0000256" key="4">
    <source>
        <dbReference type="ARBA" id="ARBA00023004"/>
    </source>
</evidence>
<sequence>MGGKMSKQFISKKNFYDSPLEDGSAVSAELRRDCYAVFACRHKFCRDVCPVYLEERAEGGTSYGFHSALLAVSEGHGVLSEMVDTSQLCLECGACQLRCPNTLYTGDFYGQTTTTIDLVRKIRRDLIAQGTPPTNWENVDKYIQEDLDREKTAGDSMVRWAEDFDLPVSGQTMMFVDYFNAFQTTDVPRSAVKILKKAGVKFGILDKPFPTLGELYESDKKLWVSFAKENCKKLKNAGAETVIIVNPHDYIFFTSEYPKYFKVPFDVIYVTDYIWSLYEQGKLLFENEINIKATYHDPCTLNKQSLSWEAPRKLISAIAGIKFDADDRVTQWDYCCGNGLNSFKRLLPDVSYKVGLKRLSLAEELEVEQLIVACPHCLDQFTEVQTKSGSSIQPVHILDLVIKAAGIE</sequence>
<dbReference type="GO" id="GO:0046872">
    <property type="term" value="F:metal ion binding"/>
    <property type="evidence" value="ECO:0007669"/>
    <property type="project" value="UniProtKB-KW"/>
</dbReference>
<accession>A0A1H0VCS8</accession>
<evidence type="ECO:0000313" key="8">
    <source>
        <dbReference type="Proteomes" id="UP000199073"/>
    </source>
</evidence>
<reference evidence="7 8" key="1">
    <citation type="submission" date="2016-10" db="EMBL/GenBank/DDBJ databases">
        <authorList>
            <person name="de Groot N.N."/>
        </authorList>
    </citation>
    <scope>NUCLEOTIDE SEQUENCE [LARGE SCALE GENOMIC DNA]</scope>
    <source>
        <strain evidence="7 8">DSM 12130</strain>
    </source>
</reference>
<evidence type="ECO:0000256" key="1">
    <source>
        <dbReference type="ARBA" id="ARBA00022485"/>
    </source>
</evidence>
<dbReference type="PANTHER" id="PTHR43255">
    <property type="entry name" value="IRON-SULFUR-BINDING OXIDOREDUCTASE FADF-RELATED-RELATED"/>
    <property type="match status" value="1"/>
</dbReference>
<gene>
    <name evidence="7" type="ORF">SAMN05660330_04000</name>
</gene>
<dbReference type="Pfam" id="PF02754">
    <property type="entry name" value="CCG"/>
    <property type="match status" value="1"/>
</dbReference>
<dbReference type="Proteomes" id="UP000199073">
    <property type="component" value="Unassembled WGS sequence"/>
</dbReference>
<dbReference type="EMBL" id="FNJI01000046">
    <property type="protein sequence ID" value="SDP76379.1"/>
    <property type="molecule type" value="Genomic_DNA"/>
</dbReference>
<keyword evidence="5" id="KW-0411">Iron-sulfur</keyword>
<keyword evidence="3" id="KW-0560">Oxidoreductase</keyword>
<evidence type="ECO:0000256" key="2">
    <source>
        <dbReference type="ARBA" id="ARBA00022723"/>
    </source>
</evidence>
<dbReference type="SUPFAM" id="SSF54862">
    <property type="entry name" value="4Fe-4S ferredoxins"/>
    <property type="match status" value="1"/>
</dbReference>
<evidence type="ECO:0000256" key="3">
    <source>
        <dbReference type="ARBA" id="ARBA00023002"/>
    </source>
</evidence>
<dbReference type="PROSITE" id="PS51379">
    <property type="entry name" value="4FE4S_FER_2"/>
    <property type="match status" value="1"/>
</dbReference>
<feature type="domain" description="4Fe-4S ferredoxin-type" evidence="6">
    <location>
        <begin position="79"/>
        <end position="108"/>
    </location>
</feature>
<dbReference type="STRING" id="91360.SAMN05660330_04000"/>
<keyword evidence="8" id="KW-1185">Reference proteome</keyword>
<keyword evidence="4" id="KW-0408">Iron</keyword>
<dbReference type="InterPro" id="IPR017900">
    <property type="entry name" value="4Fe4S_Fe_S_CS"/>
</dbReference>
<dbReference type="PROSITE" id="PS00198">
    <property type="entry name" value="4FE4S_FER_1"/>
    <property type="match status" value="1"/>
</dbReference>
<name>A0A1H0VCS8_9BACT</name>
<evidence type="ECO:0000313" key="7">
    <source>
        <dbReference type="EMBL" id="SDP76379.1"/>
    </source>
</evidence>
<dbReference type="GO" id="GO:0005886">
    <property type="term" value="C:plasma membrane"/>
    <property type="evidence" value="ECO:0007669"/>
    <property type="project" value="TreeGrafter"/>
</dbReference>
<keyword evidence="2" id="KW-0479">Metal-binding</keyword>
<evidence type="ECO:0000259" key="6">
    <source>
        <dbReference type="PROSITE" id="PS51379"/>
    </source>
</evidence>
<organism evidence="7 8">
    <name type="scientific">Desulforhopalus singaporensis</name>
    <dbReference type="NCBI Taxonomy" id="91360"/>
    <lineage>
        <taxon>Bacteria</taxon>
        <taxon>Pseudomonadati</taxon>
        <taxon>Thermodesulfobacteriota</taxon>
        <taxon>Desulfobulbia</taxon>
        <taxon>Desulfobulbales</taxon>
        <taxon>Desulfocapsaceae</taxon>
        <taxon>Desulforhopalus</taxon>
    </lineage>
</organism>
<dbReference type="Pfam" id="PF13183">
    <property type="entry name" value="Fer4_8"/>
    <property type="match status" value="1"/>
</dbReference>
<dbReference type="InterPro" id="IPR051460">
    <property type="entry name" value="HdrC_iron-sulfur_subunit"/>
</dbReference>
<dbReference type="OrthoDB" id="9770306at2"/>
<dbReference type="GO" id="GO:0051539">
    <property type="term" value="F:4 iron, 4 sulfur cluster binding"/>
    <property type="evidence" value="ECO:0007669"/>
    <property type="project" value="UniProtKB-KW"/>
</dbReference>
<keyword evidence="1" id="KW-0004">4Fe-4S</keyword>